<feature type="domain" description="IclR-ED" evidence="5">
    <location>
        <begin position="86"/>
        <end position="268"/>
    </location>
</feature>
<dbReference type="PANTHER" id="PTHR30136:SF24">
    <property type="entry name" value="HTH-TYPE TRANSCRIPTIONAL REPRESSOR ALLR"/>
    <property type="match status" value="1"/>
</dbReference>
<dbReference type="InterPro" id="IPR029016">
    <property type="entry name" value="GAF-like_dom_sf"/>
</dbReference>
<evidence type="ECO:0000256" key="2">
    <source>
        <dbReference type="ARBA" id="ARBA00023125"/>
    </source>
</evidence>
<dbReference type="InterPro" id="IPR050707">
    <property type="entry name" value="HTH_MetabolicPath_Reg"/>
</dbReference>
<dbReference type="RefSeq" id="WP_264795896.1">
    <property type="nucleotide sequence ID" value="NZ_BRVS01000008.1"/>
</dbReference>
<evidence type="ECO:0000313" key="7">
    <source>
        <dbReference type="Proteomes" id="UP001209654"/>
    </source>
</evidence>
<dbReference type="PANTHER" id="PTHR30136">
    <property type="entry name" value="HELIX-TURN-HELIX TRANSCRIPTIONAL REGULATOR, ICLR FAMILY"/>
    <property type="match status" value="1"/>
</dbReference>
<evidence type="ECO:0000256" key="3">
    <source>
        <dbReference type="ARBA" id="ARBA00023163"/>
    </source>
</evidence>
<dbReference type="CDD" id="cd00090">
    <property type="entry name" value="HTH_ARSR"/>
    <property type="match status" value="1"/>
</dbReference>
<reference evidence="6 7" key="1">
    <citation type="journal article" date="2023" name="Int. J. Syst. Evol. Microbiol.">
        <title>Arthrobacter mangrovi sp. nov., an actinobacterium isolated from the rhizosphere of a mangrove.</title>
        <authorList>
            <person name="Hamada M."/>
            <person name="Saitou S."/>
            <person name="Enomoto N."/>
            <person name="Nanri K."/>
            <person name="Hidaka K."/>
            <person name="Miura T."/>
            <person name="Tamura T."/>
        </authorList>
    </citation>
    <scope>NUCLEOTIDE SEQUENCE [LARGE SCALE GENOMIC DNA]</scope>
    <source>
        <strain evidence="6 7">NBRC 112813</strain>
    </source>
</reference>
<dbReference type="SMART" id="SM00346">
    <property type="entry name" value="HTH_ICLR"/>
    <property type="match status" value="1"/>
</dbReference>
<feature type="domain" description="HTH iclR-type" evidence="4">
    <location>
        <begin position="23"/>
        <end position="85"/>
    </location>
</feature>
<evidence type="ECO:0000256" key="1">
    <source>
        <dbReference type="ARBA" id="ARBA00023015"/>
    </source>
</evidence>
<dbReference type="InterPro" id="IPR011991">
    <property type="entry name" value="ArsR-like_HTH"/>
</dbReference>
<keyword evidence="1" id="KW-0805">Transcription regulation</keyword>
<comment type="caution">
    <text evidence="6">The sequence shown here is derived from an EMBL/GenBank/DDBJ whole genome shotgun (WGS) entry which is preliminary data.</text>
</comment>
<dbReference type="EMBL" id="BRVS01000008">
    <property type="protein sequence ID" value="GLB67804.1"/>
    <property type="molecule type" value="Genomic_DNA"/>
</dbReference>
<dbReference type="PROSITE" id="PS51078">
    <property type="entry name" value="ICLR_ED"/>
    <property type="match status" value="1"/>
</dbReference>
<dbReference type="InterPro" id="IPR005471">
    <property type="entry name" value="Tscrpt_reg_IclR_N"/>
</dbReference>
<protein>
    <submittedName>
        <fullName evidence="6">IclR family transcriptional regulator</fullName>
    </submittedName>
</protein>
<dbReference type="InterPro" id="IPR036390">
    <property type="entry name" value="WH_DNA-bd_sf"/>
</dbReference>
<sequence>MNRHPDNVAANGSESANGDSRGASVLVNAIAVLRCFSVDEPLLGVTEIASRVGLHKSTVSRILSTLEQEDLVERDETSRRFKLGLGLIGVAGPLLAELDERRVAYPVLRELTERTQETSALLTWTGSSSVCVEQIPSPQQVKHTSPLGTRYNTALSASVQVFLAAEDPERARALITSGVIEYPSPTPARIDEFIERLKTVATEGHASNYGETSMDEVGVAAPIHDHRGSIVAAVMLAAPRYRTTAEHLQLLAEACRAAAAQITVRMGGLPPK</sequence>
<dbReference type="Gene3D" id="1.10.10.10">
    <property type="entry name" value="Winged helix-like DNA-binding domain superfamily/Winged helix DNA-binding domain"/>
    <property type="match status" value="1"/>
</dbReference>
<dbReference type="Gene3D" id="3.30.450.40">
    <property type="match status" value="1"/>
</dbReference>
<evidence type="ECO:0000259" key="5">
    <source>
        <dbReference type="PROSITE" id="PS51078"/>
    </source>
</evidence>
<dbReference type="Proteomes" id="UP001209654">
    <property type="component" value="Unassembled WGS sequence"/>
</dbReference>
<dbReference type="PROSITE" id="PS51077">
    <property type="entry name" value="HTH_ICLR"/>
    <property type="match status" value="1"/>
</dbReference>
<evidence type="ECO:0000313" key="6">
    <source>
        <dbReference type="EMBL" id="GLB67804.1"/>
    </source>
</evidence>
<dbReference type="InterPro" id="IPR036388">
    <property type="entry name" value="WH-like_DNA-bd_sf"/>
</dbReference>
<dbReference type="Pfam" id="PF01614">
    <property type="entry name" value="IclR_C"/>
    <property type="match status" value="1"/>
</dbReference>
<gene>
    <name evidence="6" type="ORF">AHIS1636_22440</name>
</gene>
<dbReference type="Pfam" id="PF09339">
    <property type="entry name" value="HTH_IclR"/>
    <property type="match status" value="1"/>
</dbReference>
<proteinExistence type="predicted"/>
<accession>A0ABQ5MV03</accession>
<keyword evidence="7" id="KW-1185">Reference proteome</keyword>
<dbReference type="SUPFAM" id="SSF55781">
    <property type="entry name" value="GAF domain-like"/>
    <property type="match status" value="1"/>
</dbReference>
<dbReference type="SUPFAM" id="SSF46785">
    <property type="entry name" value="Winged helix' DNA-binding domain"/>
    <property type="match status" value="1"/>
</dbReference>
<organism evidence="6 7">
    <name type="scientific">Arthrobacter mangrovi</name>
    <dbReference type="NCBI Taxonomy" id="2966350"/>
    <lineage>
        <taxon>Bacteria</taxon>
        <taxon>Bacillati</taxon>
        <taxon>Actinomycetota</taxon>
        <taxon>Actinomycetes</taxon>
        <taxon>Micrococcales</taxon>
        <taxon>Micrococcaceae</taxon>
        <taxon>Arthrobacter</taxon>
    </lineage>
</organism>
<dbReference type="InterPro" id="IPR014757">
    <property type="entry name" value="Tscrpt_reg_IclR_C"/>
</dbReference>
<keyword evidence="3" id="KW-0804">Transcription</keyword>
<evidence type="ECO:0000259" key="4">
    <source>
        <dbReference type="PROSITE" id="PS51077"/>
    </source>
</evidence>
<name>A0ABQ5MV03_9MICC</name>
<keyword evidence="2" id="KW-0238">DNA-binding</keyword>